<comment type="caution">
    <text evidence="2">The sequence shown here is derived from an EMBL/GenBank/DDBJ whole genome shotgun (WGS) entry which is preliminary data.</text>
</comment>
<evidence type="ECO:0000313" key="3">
    <source>
        <dbReference type="Proteomes" id="UP000820818"/>
    </source>
</evidence>
<feature type="region of interest" description="Disordered" evidence="1">
    <location>
        <begin position="22"/>
        <end position="98"/>
    </location>
</feature>
<feature type="compositionally biased region" description="Polar residues" evidence="1">
    <location>
        <begin position="85"/>
        <end position="98"/>
    </location>
</feature>
<name>A0AAD5KKA6_9CRUS</name>
<proteinExistence type="predicted"/>
<dbReference type="Proteomes" id="UP000820818">
    <property type="component" value="Linkage Group LG8"/>
</dbReference>
<organism evidence="2 3">
    <name type="scientific">Daphnia sinensis</name>
    <dbReference type="NCBI Taxonomy" id="1820382"/>
    <lineage>
        <taxon>Eukaryota</taxon>
        <taxon>Metazoa</taxon>
        <taxon>Ecdysozoa</taxon>
        <taxon>Arthropoda</taxon>
        <taxon>Crustacea</taxon>
        <taxon>Branchiopoda</taxon>
        <taxon>Diplostraca</taxon>
        <taxon>Cladocera</taxon>
        <taxon>Anomopoda</taxon>
        <taxon>Daphniidae</taxon>
        <taxon>Daphnia</taxon>
        <taxon>Daphnia similis group</taxon>
    </lineage>
</organism>
<protein>
    <submittedName>
        <fullName evidence="2">Uncharacterized protein</fullName>
    </submittedName>
</protein>
<dbReference type="EMBL" id="WJBH02000008">
    <property type="protein sequence ID" value="KAI9554316.1"/>
    <property type="molecule type" value="Genomic_DNA"/>
</dbReference>
<reference evidence="2 3" key="1">
    <citation type="submission" date="2022-05" db="EMBL/GenBank/DDBJ databases">
        <title>A multi-omics perspective on studying reproductive biology in Daphnia sinensis.</title>
        <authorList>
            <person name="Jia J."/>
        </authorList>
    </citation>
    <scope>NUCLEOTIDE SEQUENCE [LARGE SCALE GENOMIC DNA]</scope>
    <source>
        <strain evidence="2 3">WSL</strain>
    </source>
</reference>
<dbReference type="AlphaFoldDB" id="A0AAD5KKA6"/>
<accession>A0AAD5KKA6</accession>
<evidence type="ECO:0000313" key="2">
    <source>
        <dbReference type="EMBL" id="KAI9554316.1"/>
    </source>
</evidence>
<sequence length="200" mass="22420">MHHPGLQHSKSTSQLDVMMQSGPKGCVLSLPPDENGNQQQQQRNKSISKFGLLIRTPRRRRANCFNQQVVDESSSSSNRLRSKSWDQQSGMNVTNNPGKSTWSGWRSLRKISDTLIDYALNEPYKADSVFDDGLLATSCKDPNVQANGIYRRRSELVVNDGPPSNTSSVRGLLGSKTVGHAQGDFNPRIRYHHFRSAFFD</sequence>
<keyword evidence="3" id="KW-1185">Reference proteome</keyword>
<evidence type="ECO:0000256" key="1">
    <source>
        <dbReference type="SAM" id="MobiDB-lite"/>
    </source>
</evidence>
<feature type="compositionally biased region" description="Polar residues" evidence="1">
    <location>
        <begin position="35"/>
        <end position="47"/>
    </location>
</feature>
<gene>
    <name evidence="2" type="ORF">GHT06_019588</name>
</gene>